<dbReference type="Gene3D" id="3.30.43.10">
    <property type="entry name" value="Uridine Diphospho-n-acetylenolpyruvylglucosamine Reductase, domain 2"/>
    <property type="match status" value="1"/>
</dbReference>
<keyword evidence="8" id="KW-1185">Reference proteome</keyword>
<protein>
    <submittedName>
        <fullName evidence="7">FAD-binding oxidoreductase</fullName>
        <ecNumber evidence="7">1.-.-.-</ecNumber>
    </submittedName>
</protein>
<organism evidence="7 8">
    <name type="scientific">Streptomyces roseicoloratus</name>
    <dbReference type="NCBI Taxonomy" id="2508722"/>
    <lineage>
        <taxon>Bacteria</taxon>
        <taxon>Bacillati</taxon>
        <taxon>Actinomycetota</taxon>
        <taxon>Actinomycetes</taxon>
        <taxon>Kitasatosporales</taxon>
        <taxon>Streptomycetaceae</taxon>
        <taxon>Streptomyces</taxon>
    </lineage>
</organism>
<accession>A0ABY9RZE0</accession>
<dbReference type="EC" id="1.-.-.-" evidence="7"/>
<dbReference type="EMBL" id="CP133762">
    <property type="protein sequence ID" value="WMX47078.1"/>
    <property type="molecule type" value="Genomic_DNA"/>
</dbReference>
<dbReference type="Gene3D" id="3.40.462.20">
    <property type="match status" value="1"/>
</dbReference>
<proteinExistence type="inferred from homology"/>
<comment type="similarity">
    <text evidence="2">Belongs to the oxygen-dependent FAD-linked oxidoreductase family.</text>
</comment>
<dbReference type="Pfam" id="PF01565">
    <property type="entry name" value="FAD_binding_4"/>
    <property type="match status" value="1"/>
</dbReference>
<dbReference type="Proteomes" id="UP001250858">
    <property type="component" value="Chromosome"/>
</dbReference>
<dbReference type="PANTHER" id="PTHR42973">
    <property type="entry name" value="BINDING OXIDOREDUCTASE, PUTATIVE (AFU_ORTHOLOGUE AFUA_1G17690)-RELATED"/>
    <property type="match status" value="1"/>
</dbReference>
<evidence type="ECO:0000256" key="2">
    <source>
        <dbReference type="ARBA" id="ARBA00005466"/>
    </source>
</evidence>
<evidence type="ECO:0000313" key="7">
    <source>
        <dbReference type="EMBL" id="WMX47078.1"/>
    </source>
</evidence>
<evidence type="ECO:0000259" key="6">
    <source>
        <dbReference type="PROSITE" id="PS51387"/>
    </source>
</evidence>
<evidence type="ECO:0000256" key="3">
    <source>
        <dbReference type="ARBA" id="ARBA00022630"/>
    </source>
</evidence>
<evidence type="ECO:0000256" key="4">
    <source>
        <dbReference type="ARBA" id="ARBA00022827"/>
    </source>
</evidence>
<feature type="domain" description="FAD-binding PCMH-type" evidence="6">
    <location>
        <begin position="22"/>
        <end position="188"/>
    </location>
</feature>
<name>A0ABY9RZE0_9ACTN</name>
<sequence>MSGSMPGQSADAFDVTGFQTAFPVRPDRVVAATGPDDVRAAVRHAAEHGLTVAVQSTGHGRGGPVEGGLLLDTRRMDEVVVDPVARTARIGAGARWGQVVAAAAPHGLAPLNGSSPGVGVVGYLLGGGLGILGRTYGWAADHVRSLDLVTADGEPRHLTPGDAAFEALLGGGHGLGVVTAVETALVPVARLYGGSLAFDGAVVDPARVLRGYTEWAAGLPGTLTSSLAALVHPDVPALPPHLRGRYVLSVRVAFTGDAAEGERLAAPLRALGPALSDSLRELPYTESHTIHADPDFPHAYWGDGILLDAMDEEALAEVLRLTGPRADRMAVVQLNHLGGALAAEPAVPNSVPYREAGWLVRALYPLDESGTAPVRELHARVERALAPRTLGRAAGFVFGDRERTDGLYDPATAKRLAAVKSELDPASLFGAFGKR</sequence>
<evidence type="ECO:0000313" key="8">
    <source>
        <dbReference type="Proteomes" id="UP001250858"/>
    </source>
</evidence>
<dbReference type="InterPro" id="IPR016169">
    <property type="entry name" value="FAD-bd_PCMH_sub2"/>
</dbReference>
<dbReference type="SUPFAM" id="SSF56176">
    <property type="entry name" value="FAD-binding/transporter-associated domain-like"/>
    <property type="match status" value="1"/>
</dbReference>
<dbReference type="GO" id="GO:0016491">
    <property type="term" value="F:oxidoreductase activity"/>
    <property type="evidence" value="ECO:0007669"/>
    <property type="project" value="UniProtKB-KW"/>
</dbReference>
<dbReference type="Gene3D" id="3.30.465.10">
    <property type="match status" value="1"/>
</dbReference>
<dbReference type="InterPro" id="IPR016167">
    <property type="entry name" value="FAD-bd_PCMH_sub1"/>
</dbReference>
<dbReference type="RefSeq" id="WP_181019058.1">
    <property type="nucleotide sequence ID" value="NZ_CP133762.1"/>
</dbReference>
<evidence type="ECO:0000256" key="1">
    <source>
        <dbReference type="ARBA" id="ARBA00001974"/>
    </source>
</evidence>
<dbReference type="PROSITE" id="PS51387">
    <property type="entry name" value="FAD_PCMH"/>
    <property type="match status" value="1"/>
</dbReference>
<dbReference type="PANTHER" id="PTHR42973:SF39">
    <property type="entry name" value="FAD-BINDING PCMH-TYPE DOMAIN-CONTAINING PROTEIN"/>
    <property type="match status" value="1"/>
</dbReference>
<comment type="cofactor">
    <cofactor evidence="1">
        <name>FAD</name>
        <dbReference type="ChEBI" id="CHEBI:57692"/>
    </cofactor>
</comment>
<dbReference type="InterPro" id="IPR016166">
    <property type="entry name" value="FAD-bd_PCMH"/>
</dbReference>
<keyword evidence="3" id="KW-0285">Flavoprotein</keyword>
<dbReference type="InterPro" id="IPR050416">
    <property type="entry name" value="FAD-linked_Oxidoreductase"/>
</dbReference>
<gene>
    <name evidence="7" type="ORF">RGF97_22780</name>
</gene>
<dbReference type="InterPro" id="IPR006093">
    <property type="entry name" value="Oxy_OxRdtase_FAD_BS"/>
</dbReference>
<dbReference type="PROSITE" id="PS00862">
    <property type="entry name" value="OX2_COVAL_FAD"/>
    <property type="match status" value="1"/>
</dbReference>
<keyword evidence="4" id="KW-0274">FAD</keyword>
<keyword evidence="5 7" id="KW-0560">Oxidoreductase</keyword>
<dbReference type="InterPro" id="IPR006094">
    <property type="entry name" value="Oxid_FAD_bind_N"/>
</dbReference>
<evidence type="ECO:0000256" key="5">
    <source>
        <dbReference type="ARBA" id="ARBA00023002"/>
    </source>
</evidence>
<dbReference type="InterPro" id="IPR036318">
    <property type="entry name" value="FAD-bd_PCMH-like_sf"/>
</dbReference>
<reference evidence="7 8" key="1">
    <citation type="submission" date="2023-09" db="EMBL/GenBank/DDBJ databases">
        <title>Complete genome of Streptomyces roseicoloratus T14.</title>
        <authorList>
            <person name="Bashizi T."/>
            <person name="Kim M.-J."/>
            <person name="Lee G."/>
            <person name="Tagele S.B."/>
            <person name="Shin J.-H."/>
        </authorList>
    </citation>
    <scope>NUCLEOTIDE SEQUENCE [LARGE SCALE GENOMIC DNA]</scope>
    <source>
        <strain evidence="7 8">T14</strain>
    </source>
</reference>